<gene>
    <name evidence="1" type="ORF">LAV_00067</name>
</gene>
<accession>A0A1W6DWS3</accession>
<dbReference type="Proteomes" id="UP000223906">
    <property type="component" value="Segment"/>
</dbReference>
<sequence length="103" mass="11179">MNLSPDVAEKVASLSAQAAEATTELRNKLWKAEKALAAVRWFAEYGDPKTIKISTHSASSCTGYKEAMEYLNDLLQTLAGDLMRDALENAGKDMGAILPTKQC</sequence>
<protein>
    <submittedName>
        <fullName evidence="1">Uncharacterized protein</fullName>
    </submittedName>
</protein>
<evidence type="ECO:0000313" key="2">
    <source>
        <dbReference type="Proteomes" id="UP000223906"/>
    </source>
</evidence>
<proteinExistence type="predicted"/>
<organism evidence="1 2">
    <name type="scientific">Sphingobium phage Lacusarx</name>
    <dbReference type="NCBI Taxonomy" id="1980139"/>
    <lineage>
        <taxon>Viruses</taxon>
        <taxon>Duplodnaviria</taxon>
        <taxon>Heunggongvirae</taxon>
        <taxon>Uroviricota</taxon>
        <taxon>Caudoviricetes</taxon>
        <taxon>Lacusarxvirus</taxon>
        <taxon>Lacusarxvirus lacusarx</taxon>
    </lineage>
</organism>
<dbReference type="EMBL" id="KY629563">
    <property type="protein sequence ID" value="ARK07467.1"/>
    <property type="molecule type" value="Genomic_DNA"/>
</dbReference>
<keyword evidence="2" id="KW-1185">Reference proteome</keyword>
<reference evidence="1 2" key="1">
    <citation type="submission" date="2017-02" db="EMBL/GenBank/DDBJ databases">
        <title>The first characterized phage against a member of the ecologically important #sphingomonads reveals high dissimilarity against all other known phages.</title>
        <authorList>
            <person name="Nielsen T.K."/>
            <person name="Carstens A.B."/>
            <person name="Kot W."/>
            <person name="Lametsch R."/>
            <person name="Neve H."/>
            <person name="Hansen L.H."/>
        </authorList>
    </citation>
    <scope>NUCLEOTIDE SEQUENCE [LARGE SCALE GENOMIC DNA]</scope>
</reference>
<name>A0A1W6DWS3_9CAUD</name>
<evidence type="ECO:0000313" key="1">
    <source>
        <dbReference type="EMBL" id="ARK07467.1"/>
    </source>
</evidence>